<dbReference type="Gene3D" id="3.30.160.60">
    <property type="entry name" value="Classic Zinc Finger"/>
    <property type="match status" value="1"/>
</dbReference>
<keyword evidence="8" id="KW-1185">Reference proteome</keyword>
<evidence type="ECO:0000256" key="5">
    <source>
        <dbReference type="PROSITE-ProRule" id="PRU00042"/>
    </source>
</evidence>
<evidence type="ECO:0000313" key="7">
    <source>
        <dbReference type="EMBL" id="CBY23819.1"/>
    </source>
</evidence>
<dbReference type="OrthoDB" id="6077919at2759"/>
<evidence type="ECO:0000256" key="3">
    <source>
        <dbReference type="ARBA" id="ARBA00022771"/>
    </source>
</evidence>
<dbReference type="PROSITE" id="PS50157">
    <property type="entry name" value="ZINC_FINGER_C2H2_2"/>
    <property type="match status" value="1"/>
</dbReference>
<dbReference type="Proteomes" id="UP000001307">
    <property type="component" value="Unassembled WGS sequence"/>
</dbReference>
<name>E4X430_OIKDI</name>
<evidence type="ECO:0000256" key="2">
    <source>
        <dbReference type="ARBA" id="ARBA00022737"/>
    </source>
</evidence>
<organism evidence="7">
    <name type="scientific">Oikopleura dioica</name>
    <name type="common">Tunicate</name>
    <dbReference type="NCBI Taxonomy" id="34765"/>
    <lineage>
        <taxon>Eukaryota</taxon>
        <taxon>Metazoa</taxon>
        <taxon>Chordata</taxon>
        <taxon>Tunicata</taxon>
        <taxon>Appendicularia</taxon>
        <taxon>Copelata</taxon>
        <taxon>Oikopleuridae</taxon>
        <taxon>Oikopleura</taxon>
    </lineage>
</organism>
<dbReference type="InParanoid" id="E4X430"/>
<evidence type="ECO:0000313" key="8">
    <source>
        <dbReference type="Proteomes" id="UP000001307"/>
    </source>
</evidence>
<accession>E4X430</accession>
<dbReference type="EMBL" id="FN653024">
    <property type="protein sequence ID" value="CBY23819.1"/>
    <property type="molecule type" value="Genomic_DNA"/>
</dbReference>
<keyword evidence="2" id="KW-0677">Repeat</keyword>
<reference evidence="7" key="1">
    <citation type="journal article" date="2010" name="Science">
        <title>Plasticity of animal genome architecture unmasked by rapid evolution of a pelagic tunicate.</title>
        <authorList>
            <person name="Denoeud F."/>
            <person name="Henriet S."/>
            <person name="Mungpakdee S."/>
            <person name="Aury J.M."/>
            <person name="Da Silva C."/>
            <person name="Brinkmann H."/>
            <person name="Mikhaleva J."/>
            <person name="Olsen L.C."/>
            <person name="Jubin C."/>
            <person name="Canestro C."/>
            <person name="Bouquet J.M."/>
            <person name="Danks G."/>
            <person name="Poulain J."/>
            <person name="Campsteijn C."/>
            <person name="Adamski M."/>
            <person name="Cross I."/>
            <person name="Yadetie F."/>
            <person name="Muffato M."/>
            <person name="Louis A."/>
            <person name="Butcher S."/>
            <person name="Tsagkogeorga G."/>
            <person name="Konrad A."/>
            <person name="Singh S."/>
            <person name="Jensen M.F."/>
            <person name="Cong E.H."/>
            <person name="Eikeseth-Otteraa H."/>
            <person name="Noel B."/>
            <person name="Anthouard V."/>
            <person name="Porcel B.M."/>
            <person name="Kachouri-Lafond R."/>
            <person name="Nishino A."/>
            <person name="Ugolini M."/>
            <person name="Chourrout P."/>
            <person name="Nishida H."/>
            <person name="Aasland R."/>
            <person name="Huzurbazar S."/>
            <person name="Westhof E."/>
            <person name="Delsuc F."/>
            <person name="Lehrach H."/>
            <person name="Reinhardt R."/>
            <person name="Weissenbach J."/>
            <person name="Roy S.W."/>
            <person name="Artiguenave F."/>
            <person name="Postlethwait J.H."/>
            <person name="Manak J.R."/>
            <person name="Thompson E.M."/>
            <person name="Jaillon O."/>
            <person name="Du Pasquier L."/>
            <person name="Boudinot P."/>
            <person name="Liberles D.A."/>
            <person name="Volff J.N."/>
            <person name="Philippe H."/>
            <person name="Lenhard B."/>
            <person name="Roest Crollius H."/>
            <person name="Wincker P."/>
            <person name="Chourrout D."/>
        </authorList>
    </citation>
    <scope>NUCLEOTIDE SEQUENCE [LARGE SCALE GENOMIC DNA]</scope>
</reference>
<dbReference type="SMART" id="SM00355">
    <property type="entry name" value="ZnF_C2H2"/>
    <property type="match status" value="6"/>
</dbReference>
<dbReference type="InterPro" id="IPR036236">
    <property type="entry name" value="Znf_C2H2_sf"/>
</dbReference>
<keyword evidence="1" id="KW-0479">Metal-binding</keyword>
<dbReference type="PANTHER" id="PTHR24379:SF121">
    <property type="entry name" value="C2H2-TYPE DOMAIN-CONTAINING PROTEIN"/>
    <property type="match status" value="1"/>
</dbReference>
<dbReference type="AlphaFoldDB" id="E4X430"/>
<dbReference type="GO" id="GO:0008270">
    <property type="term" value="F:zinc ion binding"/>
    <property type="evidence" value="ECO:0007669"/>
    <property type="project" value="UniProtKB-KW"/>
</dbReference>
<keyword evidence="3 5" id="KW-0863">Zinc-finger</keyword>
<dbReference type="PANTHER" id="PTHR24379">
    <property type="entry name" value="KRAB AND ZINC FINGER DOMAIN-CONTAINING"/>
    <property type="match status" value="1"/>
</dbReference>
<keyword evidence="4" id="KW-0862">Zinc</keyword>
<evidence type="ECO:0000256" key="4">
    <source>
        <dbReference type="ARBA" id="ARBA00022833"/>
    </source>
</evidence>
<protein>
    <recommendedName>
        <fullName evidence="6">C2H2-type domain-containing protein</fullName>
    </recommendedName>
</protein>
<dbReference type="InterPro" id="IPR013087">
    <property type="entry name" value="Znf_C2H2_type"/>
</dbReference>
<dbReference type="PROSITE" id="PS00028">
    <property type="entry name" value="ZINC_FINGER_C2H2_1"/>
    <property type="match status" value="1"/>
</dbReference>
<evidence type="ECO:0000259" key="6">
    <source>
        <dbReference type="PROSITE" id="PS50157"/>
    </source>
</evidence>
<sequence>MKNRLTNQAAIDNFVMKYLVKSGRLKTLHAFEESLAKKQQATKTLSFVIERPPKRKLPDIEVNAKKPSKCMKKAIKVNIPKAFKKLAEKVGLPKEHLAFFYENRGSFHWEVKADQKLHCTGNNLHCKFTTDVKSKALVQHMIDSHGFGDYPCDKNECSYVAYSENTLRYHTSKFHGIGKRAASVDKLHRCKFSSCSYISPTTSALESHHRIHENRLLICQFCNVRSAKDTRMKIHLMSHFNIKPYVCDICSYPFSSNAELSKHTRFSHSSDFTCFHCLISLTSIASYQKHVRTCETRLMKFS</sequence>
<gene>
    <name evidence="7" type="ORF">GSOID_T00001143001</name>
</gene>
<dbReference type="SUPFAM" id="SSF57667">
    <property type="entry name" value="beta-beta-alpha zinc fingers"/>
    <property type="match status" value="1"/>
</dbReference>
<proteinExistence type="predicted"/>
<evidence type="ECO:0000256" key="1">
    <source>
        <dbReference type="ARBA" id="ARBA00022723"/>
    </source>
</evidence>
<feature type="domain" description="C2H2-type" evidence="6">
    <location>
        <begin position="245"/>
        <end position="273"/>
    </location>
</feature>